<dbReference type="Pfam" id="PF02167">
    <property type="entry name" value="Cytochrom_C1"/>
    <property type="match status" value="1"/>
</dbReference>
<dbReference type="PANTHER" id="PTHR10266:SF3">
    <property type="entry name" value="CYTOCHROME C1, HEME PROTEIN, MITOCHONDRIAL"/>
    <property type="match status" value="1"/>
</dbReference>
<accession>A0A6V7H1Q3</accession>
<evidence type="ECO:0000256" key="3">
    <source>
        <dbReference type="ARBA" id="ARBA00006488"/>
    </source>
</evidence>
<comment type="caution">
    <text evidence="11">The sequence shown here is derived from an EMBL/GenBank/DDBJ whole genome shotgun (WGS) entry which is preliminary data.</text>
</comment>
<evidence type="ECO:0000313" key="12">
    <source>
        <dbReference type="Proteomes" id="UP000752696"/>
    </source>
</evidence>
<comment type="subcellular location">
    <subcellularLocation>
        <location evidence="2">Membrane</location>
    </subcellularLocation>
</comment>
<feature type="binding site" description="covalent" evidence="10">
    <location>
        <position position="68"/>
    </location>
    <ligand>
        <name>heme c</name>
        <dbReference type="ChEBI" id="CHEBI:61717"/>
    </ligand>
</feature>
<keyword evidence="7" id="KW-1133">Transmembrane helix</keyword>
<feature type="non-terminal residue" evidence="11">
    <location>
        <position position="161"/>
    </location>
</feature>
<keyword evidence="6 10" id="KW-0479">Metal-binding</keyword>
<dbReference type="EMBL" id="CAJDYZ010003613">
    <property type="protein sequence ID" value="CAD1470268.1"/>
    <property type="molecule type" value="Genomic_DNA"/>
</dbReference>
<evidence type="ECO:0000256" key="6">
    <source>
        <dbReference type="ARBA" id="ARBA00022723"/>
    </source>
</evidence>
<evidence type="ECO:0000256" key="10">
    <source>
        <dbReference type="PIRSR" id="PIRSR602326-1"/>
    </source>
</evidence>
<dbReference type="GO" id="GO:0046872">
    <property type="term" value="F:metal ion binding"/>
    <property type="evidence" value="ECO:0007669"/>
    <property type="project" value="UniProtKB-KW"/>
</dbReference>
<keyword evidence="4 10" id="KW-0349">Heme</keyword>
<organism evidence="11 12">
    <name type="scientific">Heterotrigona itama</name>
    <dbReference type="NCBI Taxonomy" id="395501"/>
    <lineage>
        <taxon>Eukaryota</taxon>
        <taxon>Metazoa</taxon>
        <taxon>Ecdysozoa</taxon>
        <taxon>Arthropoda</taxon>
        <taxon>Hexapoda</taxon>
        <taxon>Insecta</taxon>
        <taxon>Pterygota</taxon>
        <taxon>Neoptera</taxon>
        <taxon>Endopterygota</taxon>
        <taxon>Hymenoptera</taxon>
        <taxon>Apocrita</taxon>
        <taxon>Aculeata</taxon>
        <taxon>Apoidea</taxon>
        <taxon>Anthophila</taxon>
        <taxon>Apidae</taxon>
        <taxon>Heterotrigona</taxon>
    </lineage>
</organism>
<dbReference type="InterPro" id="IPR036909">
    <property type="entry name" value="Cyt_c-like_dom_sf"/>
</dbReference>
<comment type="cofactor">
    <cofactor evidence="10">
        <name>heme c</name>
        <dbReference type="ChEBI" id="CHEBI:61717"/>
    </cofactor>
    <text evidence="10">Binds 1 heme c group covalently per subunit.</text>
</comment>
<evidence type="ECO:0000313" key="11">
    <source>
        <dbReference type="EMBL" id="CAD1470268.1"/>
    </source>
</evidence>
<comment type="function">
    <text evidence="1">Electron carrier protein. The oxidized form of the cytochrome c heme group can accept an electron from the heme group of the cytochrome c1 subunit of cytochrome reductase. Cytochrome c then transfers this electron to the cytochrome oxidase complex, the final protein carrier in the mitochondrial electron-transport chain.</text>
</comment>
<evidence type="ECO:0000256" key="5">
    <source>
        <dbReference type="ARBA" id="ARBA00022692"/>
    </source>
</evidence>
<sequence>VEDLTDEIPTPYPNEEAARLGPPTLALARLTSPSRRSNVDYVFYLFTGWMEPPAGIDPSNQEGRYFNMFHEGMVEYDDGTPATESQMAKDVAEFLTWTACSEQDTRKIMTIKSVGTTCCCCSSPSSRSTDEIGRLAYLPNTITTAPRHIRRSRTSTAAEKV</sequence>
<protein>
    <submittedName>
        <fullName evidence="11">Uncharacterized protein</fullName>
    </submittedName>
</protein>
<dbReference type="Gene3D" id="1.10.760.10">
    <property type="entry name" value="Cytochrome c-like domain"/>
    <property type="match status" value="1"/>
</dbReference>
<dbReference type="GO" id="GO:0006122">
    <property type="term" value="P:mitochondrial electron transport, ubiquinol to cytochrome c"/>
    <property type="evidence" value="ECO:0007669"/>
    <property type="project" value="TreeGrafter"/>
</dbReference>
<evidence type="ECO:0000256" key="8">
    <source>
        <dbReference type="ARBA" id="ARBA00023004"/>
    </source>
</evidence>
<evidence type="ECO:0000256" key="2">
    <source>
        <dbReference type="ARBA" id="ARBA00004370"/>
    </source>
</evidence>
<dbReference type="InterPro" id="IPR002326">
    <property type="entry name" value="Cyt_c1"/>
</dbReference>
<name>A0A6V7H1Q3_9HYME</name>
<dbReference type="Proteomes" id="UP000752696">
    <property type="component" value="Unassembled WGS sequence"/>
</dbReference>
<keyword evidence="5" id="KW-0812">Transmembrane</keyword>
<reference evidence="11" key="1">
    <citation type="submission" date="2020-07" db="EMBL/GenBank/DDBJ databases">
        <authorList>
            <person name="Nazaruddin N."/>
        </authorList>
    </citation>
    <scope>NUCLEOTIDE SEQUENCE</scope>
</reference>
<evidence type="ECO:0000256" key="9">
    <source>
        <dbReference type="ARBA" id="ARBA00023136"/>
    </source>
</evidence>
<proteinExistence type="inferred from homology"/>
<keyword evidence="9" id="KW-0472">Membrane</keyword>
<comment type="similarity">
    <text evidence="3">Belongs to the cytochrome c family.</text>
</comment>
<evidence type="ECO:0000256" key="7">
    <source>
        <dbReference type="ARBA" id="ARBA00022989"/>
    </source>
</evidence>
<evidence type="ECO:0000256" key="4">
    <source>
        <dbReference type="ARBA" id="ARBA00022617"/>
    </source>
</evidence>
<dbReference type="GO" id="GO:0020037">
    <property type="term" value="F:heme binding"/>
    <property type="evidence" value="ECO:0007669"/>
    <property type="project" value="InterPro"/>
</dbReference>
<dbReference type="GO" id="GO:0016020">
    <property type="term" value="C:membrane"/>
    <property type="evidence" value="ECO:0007669"/>
    <property type="project" value="UniProtKB-SubCell"/>
</dbReference>
<evidence type="ECO:0000256" key="1">
    <source>
        <dbReference type="ARBA" id="ARBA00002555"/>
    </source>
</evidence>
<dbReference type="OrthoDB" id="5925at2759"/>
<dbReference type="AlphaFoldDB" id="A0A6V7H1Q3"/>
<dbReference type="SUPFAM" id="SSF46626">
    <property type="entry name" value="Cytochrome c"/>
    <property type="match status" value="1"/>
</dbReference>
<dbReference type="PRINTS" id="PR00603">
    <property type="entry name" value="CYTOCHROMEC1"/>
</dbReference>
<keyword evidence="8 10" id="KW-0408">Iron</keyword>
<keyword evidence="12" id="KW-1185">Reference proteome</keyword>
<dbReference type="PANTHER" id="PTHR10266">
    <property type="entry name" value="CYTOCHROME C1"/>
    <property type="match status" value="1"/>
</dbReference>
<dbReference type="GO" id="GO:0009055">
    <property type="term" value="F:electron transfer activity"/>
    <property type="evidence" value="ECO:0007669"/>
    <property type="project" value="InterPro"/>
</dbReference>
<dbReference type="GO" id="GO:0005739">
    <property type="term" value="C:mitochondrion"/>
    <property type="evidence" value="ECO:0007669"/>
    <property type="project" value="GOC"/>
</dbReference>
<gene>
    <name evidence="11" type="ORF">MHI_LOCUS182708</name>
</gene>